<evidence type="ECO:0000313" key="1">
    <source>
        <dbReference type="EMBL" id="MDJ1156789.1"/>
    </source>
</evidence>
<name>A0ABT7ADB7_9HYPH</name>
<dbReference type="EMBL" id="JASJEV010000001">
    <property type="protein sequence ID" value="MDJ1156789.1"/>
    <property type="molecule type" value="Genomic_DNA"/>
</dbReference>
<evidence type="ECO:0008006" key="3">
    <source>
        <dbReference type="Google" id="ProtNLM"/>
    </source>
</evidence>
<reference evidence="1 2" key="1">
    <citation type="submission" date="2023-05" db="EMBL/GenBank/DDBJ databases">
        <title>Chelatococcus sp. nov., a moderately thermophilic bacterium isolated from hot spring microbial mat.</title>
        <authorList>
            <person name="Hu C.-J."/>
            <person name="Li W.-J."/>
        </authorList>
    </citation>
    <scope>NUCLEOTIDE SEQUENCE [LARGE SCALE GENOMIC DNA]</scope>
    <source>
        <strain evidence="1 2">SYSU G07232</strain>
    </source>
</reference>
<evidence type="ECO:0000313" key="2">
    <source>
        <dbReference type="Proteomes" id="UP001321492"/>
    </source>
</evidence>
<dbReference type="Proteomes" id="UP001321492">
    <property type="component" value="Unassembled WGS sequence"/>
</dbReference>
<protein>
    <recommendedName>
        <fullName evidence="3">ETC complex I subunit</fullName>
    </recommendedName>
</protein>
<sequence>MHAELHKPARLQYWSAGHTADERGIIEFDTLEDAITFAMTQNPANRELAWARTASGQVLSPEQIAALWEVSVSH</sequence>
<organism evidence="1 2">
    <name type="scientific">Chelatococcus albus</name>
    <dbReference type="NCBI Taxonomy" id="3047466"/>
    <lineage>
        <taxon>Bacteria</taxon>
        <taxon>Pseudomonadati</taxon>
        <taxon>Pseudomonadota</taxon>
        <taxon>Alphaproteobacteria</taxon>
        <taxon>Hyphomicrobiales</taxon>
        <taxon>Chelatococcaceae</taxon>
        <taxon>Chelatococcus</taxon>
    </lineage>
</organism>
<comment type="caution">
    <text evidence="1">The sequence shown here is derived from an EMBL/GenBank/DDBJ whole genome shotgun (WGS) entry which is preliminary data.</text>
</comment>
<keyword evidence="2" id="KW-1185">Reference proteome</keyword>
<dbReference type="RefSeq" id="WP_283738787.1">
    <property type="nucleotide sequence ID" value="NZ_JASJEV010000001.1"/>
</dbReference>
<proteinExistence type="predicted"/>
<accession>A0ABT7ADB7</accession>
<gene>
    <name evidence="1" type="ORF">QNA08_00820</name>
</gene>